<evidence type="ECO:0000313" key="7">
    <source>
        <dbReference type="EMBL" id="KAF2093016.1"/>
    </source>
</evidence>
<evidence type="ECO:0000256" key="1">
    <source>
        <dbReference type="ARBA" id="ARBA00001974"/>
    </source>
</evidence>
<evidence type="ECO:0000259" key="6">
    <source>
        <dbReference type="Pfam" id="PF01494"/>
    </source>
</evidence>
<proteinExistence type="predicted"/>
<dbReference type="SUPFAM" id="SSF51905">
    <property type="entry name" value="FAD/NAD(P)-binding domain"/>
    <property type="match status" value="1"/>
</dbReference>
<sequence length="404" mass="44055">MSELPVLIIGAGISGLCLANGLKKRNIPFQVFEKDTDVTFRPQGYRVRLASDGADALKQCLSTELYTLFEQTCADVEVGAPGVIDPGTGESLAPREVFGAHRPPGHAYTVDRSVLRNVLLTGLEQNRVSWGKQFQKSEVTPDGVVSHFTDGSTVRGSLLVGAEGARSRVRSQVFPQIALLDTEGCLIYSKTPMTDDFIRAFSEDALRKMSLVTDRSQPSPLHLLLEKIHFNRDRAADAPFELPVDYVYWVLMMPHNLLSQHGIPLGSFHRSHGEEALGLATKLTADWTLKLTSLFKYADPTLTSTIHVLTTHPDIPDWKASKVTIIGDAAHVMPPTGAAGAASALQDAATLCRELENKGVGIEAVAAYEEEMKTRMREVVKASLGGAKRLLDTKDLDELKPVKS</sequence>
<protein>
    <submittedName>
        <fullName evidence="7">FAD/NAD(P)-binding domain-containing protein</fullName>
    </submittedName>
</protein>
<dbReference type="InterPro" id="IPR036188">
    <property type="entry name" value="FAD/NAD-bd_sf"/>
</dbReference>
<name>A0A9P4I773_9PEZI</name>
<dbReference type="PANTHER" id="PTHR47178">
    <property type="entry name" value="MONOOXYGENASE, FAD-BINDING"/>
    <property type="match status" value="1"/>
</dbReference>
<dbReference type="EMBL" id="ML978140">
    <property type="protein sequence ID" value="KAF2093016.1"/>
    <property type="molecule type" value="Genomic_DNA"/>
</dbReference>
<keyword evidence="3" id="KW-0274">FAD</keyword>
<comment type="cofactor">
    <cofactor evidence="1">
        <name>FAD</name>
        <dbReference type="ChEBI" id="CHEBI:57692"/>
    </cofactor>
</comment>
<dbReference type="GO" id="GO:0004497">
    <property type="term" value="F:monooxygenase activity"/>
    <property type="evidence" value="ECO:0007669"/>
    <property type="project" value="UniProtKB-KW"/>
</dbReference>
<reference evidence="7" key="1">
    <citation type="journal article" date="2020" name="Stud. Mycol.">
        <title>101 Dothideomycetes genomes: a test case for predicting lifestyles and emergence of pathogens.</title>
        <authorList>
            <person name="Haridas S."/>
            <person name="Albert R."/>
            <person name="Binder M."/>
            <person name="Bloem J."/>
            <person name="Labutti K."/>
            <person name="Salamov A."/>
            <person name="Andreopoulos B."/>
            <person name="Baker S."/>
            <person name="Barry K."/>
            <person name="Bills G."/>
            <person name="Bluhm B."/>
            <person name="Cannon C."/>
            <person name="Castanera R."/>
            <person name="Culley D."/>
            <person name="Daum C."/>
            <person name="Ezra D."/>
            <person name="Gonzalez J."/>
            <person name="Henrissat B."/>
            <person name="Kuo A."/>
            <person name="Liang C."/>
            <person name="Lipzen A."/>
            <person name="Lutzoni F."/>
            <person name="Magnuson J."/>
            <person name="Mondo S."/>
            <person name="Nolan M."/>
            <person name="Ohm R."/>
            <person name="Pangilinan J."/>
            <person name="Park H.-J."/>
            <person name="Ramirez L."/>
            <person name="Alfaro M."/>
            <person name="Sun H."/>
            <person name="Tritt A."/>
            <person name="Yoshinaga Y."/>
            <person name="Zwiers L.-H."/>
            <person name="Turgeon B."/>
            <person name="Goodwin S."/>
            <person name="Spatafora J."/>
            <person name="Crous P."/>
            <person name="Grigoriev I."/>
        </authorList>
    </citation>
    <scope>NUCLEOTIDE SEQUENCE</scope>
    <source>
        <strain evidence="7">CBS 133067</strain>
    </source>
</reference>
<dbReference type="PRINTS" id="PR00420">
    <property type="entry name" value="RNGMNOXGNASE"/>
</dbReference>
<evidence type="ECO:0000256" key="4">
    <source>
        <dbReference type="ARBA" id="ARBA00023002"/>
    </source>
</evidence>
<keyword evidence="8" id="KW-1185">Reference proteome</keyword>
<dbReference type="OrthoDB" id="47494at2759"/>
<dbReference type="GO" id="GO:0071949">
    <property type="term" value="F:FAD binding"/>
    <property type="evidence" value="ECO:0007669"/>
    <property type="project" value="InterPro"/>
</dbReference>
<evidence type="ECO:0000256" key="2">
    <source>
        <dbReference type="ARBA" id="ARBA00022630"/>
    </source>
</evidence>
<evidence type="ECO:0000313" key="8">
    <source>
        <dbReference type="Proteomes" id="UP000799772"/>
    </source>
</evidence>
<dbReference type="PANTHER" id="PTHR47178:SF5">
    <property type="entry name" value="FAD-BINDING DOMAIN-CONTAINING PROTEIN"/>
    <property type="match status" value="1"/>
</dbReference>
<organism evidence="7 8">
    <name type="scientific">Rhizodiscina lignyota</name>
    <dbReference type="NCBI Taxonomy" id="1504668"/>
    <lineage>
        <taxon>Eukaryota</taxon>
        <taxon>Fungi</taxon>
        <taxon>Dikarya</taxon>
        <taxon>Ascomycota</taxon>
        <taxon>Pezizomycotina</taxon>
        <taxon>Dothideomycetes</taxon>
        <taxon>Pleosporomycetidae</taxon>
        <taxon>Aulographales</taxon>
        <taxon>Rhizodiscinaceae</taxon>
        <taxon>Rhizodiscina</taxon>
    </lineage>
</organism>
<evidence type="ECO:0000256" key="5">
    <source>
        <dbReference type="ARBA" id="ARBA00023033"/>
    </source>
</evidence>
<dbReference type="Gene3D" id="3.50.50.60">
    <property type="entry name" value="FAD/NAD(P)-binding domain"/>
    <property type="match status" value="1"/>
</dbReference>
<evidence type="ECO:0000256" key="3">
    <source>
        <dbReference type="ARBA" id="ARBA00022827"/>
    </source>
</evidence>
<accession>A0A9P4I773</accession>
<comment type="caution">
    <text evidence="7">The sequence shown here is derived from an EMBL/GenBank/DDBJ whole genome shotgun (WGS) entry which is preliminary data.</text>
</comment>
<dbReference type="InterPro" id="IPR002938">
    <property type="entry name" value="FAD-bd"/>
</dbReference>
<dbReference type="Proteomes" id="UP000799772">
    <property type="component" value="Unassembled WGS sequence"/>
</dbReference>
<keyword evidence="5" id="KW-0503">Monooxygenase</keyword>
<dbReference type="Pfam" id="PF01494">
    <property type="entry name" value="FAD_binding_3"/>
    <property type="match status" value="2"/>
</dbReference>
<keyword evidence="4" id="KW-0560">Oxidoreductase</keyword>
<dbReference type="AlphaFoldDB" id="A0A9P4I773"/>
<gene>
    <name evidence="7" type="ORF">NA57DRAFT_69391</name>
</gene>
<feature type="domain" description="FAD-binding" evidence="6">
    <location>
        <begin position="4"/>
        <end position="173"/>
    </location>
</feature>
<keyword evidence="2" id="KW-0285">Flavoprotein</keyword>
<feature type="domain" description="FAD-binding" evidence="6">
    <location>
        <begin position="317"/>
        <end position="381"/>
    </location>
</feature>